<organism evidence="4 5">
    <name type="scientific">Streptomyces gamaensis</name>
    <dbReference type="NCBI Taxonomy" id="1763542"/>
    <lineage>
        <taxon>Bacteria</taxon>
        <taxon>Bacillati</taxon>
        <taxon>Actinomycetota</taxon>
        <taxon>Actinomycetes</taxon>
        <taxon>Kitasatosporales</taxon>
        <taxon>Streptomycetaceae</taxon>
        <taxon>Streptomyces</taxon>
    </lineage>
</organism>
<dbReference type="Pfam" id="PF25023">
    <property type="entry name" value="TEN_YD-shell"/>
    <property type="match status" value="1"/>
</dbReference>
<feature type="region of interest" description="Disordered" evidence="2">
    <location>
        <begin position="1575"/>
        <end position="1617"/>
    </location>
</feature>
<accession>A0ABW0ZB64</accession>
<dbReference type="NCBIfam" id="TIGR03696">
    <property type="entry name" value="Rhs_assc_core"/>
    <property type="match status" value="1"/>
</dbReference>
<dbReference type="InterPro" id="IPR056823">
    <property type="entry name" value="TEN-like_YD-shell"/>
</dbReference>
<feature type="region of interest" description="Disordered" evidence="2">
    <location>
        <begin position="1459"/>
        <end position="1499"/>
    </location>
</feature>
<evidence type="ECO:0000256" key="1">
    <source>
        <dbReference type="ARBA" id="ARBA00022737"/>
    </source>
</evidence>
<name>A0ABW0ZB64_9ACTN</name>
<dbReference type="NCBIfam" id="TIGR01643">
    <property type="entry name" value="YD_repeat_2x"/>
    <property type="match status" value="3"/>
</dbReference>
<dbReference type="InterPro" id="IPR031325">
    <property type="entry name" value="RHS_repeat"/>
</dbReference>
<evidence type="ECO:0000313" key="5">
    <source>
        <dbReference type="Proteomes" id="UP001596083"/>
    </source>
</evidence>
<dbReference type="RefSeq" id="WP_390321037.1">
    <property type="nucleotide sequence ID" value="NZ_JBHSPB010000030.1"/>
</dbReference>
<reference evidence="5" key="1">
    <citation type="journal article" date="2019" name="Int. J. Syst. Evol. Microbiol.">
        <title>The Global Catalogue of Microorganisms (GCM) 10K type strain sequencing project: providing services to taxonomists for standard genome sequencing and annotation.</title>
        <authorList>
            <consortium name="The Broad Institute Genomics Platform"/>
            <consortium name="The Broad Institute Genome Sequencing Center for Infectious Disease"/>
            <person name="Wu L."/>
            <person name="Ma J."/>
        </authorList>
    </citation>
    <scope>NUCLEOTIDE SEQUENCE [LARGE SCALE GENOMIC DNA]</scope>
    <source>
        <strain evidence="5">CGMCC 4.7304</strain>
    </source>
</reference>
<feature type="region of interest" description="Disordered" evidence="2">
    <location>
        <begin position="25"/>
        <end position="59"/>
    </location>
</feature>
<dbReference type="PANTHER" id="PTHR32305:SF17">
    <property type="entry name" value="TRNA NUCLEASE WAPA"/>
    <property type="match status" value="1"/>
</dbReference>
<proteinExistence type="predicted"/>
<dbReference type="InterPro" id="IPR006530">
    <property type="entry name" value="YD"/>
</dbReference>
<dbReference type="EMBL" id="JBHSPB010000030">
    <property type="protein sequence ID" value="MFC5724576.1"/>
    <property type="molecule type" value="Genomic_DNA"/>
</dbReference>
<evidence type="ECO:0000259" key="3">
    <source>
        <dbReference type="Pfam" id="PF25023"/>
    </source>
</evidence>
<feature type="domain" description="Teneurin-like YD-shell" evidence="3">
    <location>
        <begin position="1600"/>
        <end position="1801"/>
    </location>
</feature>
<dbReference type="InterPro" id="IPR050708">
    <property type="entry name" value="T6SS_VgrG/RHS"/>
</dbReference>
<gene>
    <name evidence="4" type="ORF">ACFP1Z_30925</name>
</gene>
<evidence type="ECO:0000313" key="4">
    <source>
        <dbReference type="EMBL" id="MFC5724576.1"/>
    </source>
</evidence>
<dbReference type="Pfam" id="PF05593">
    <property type="entry name" value="RHS_repeat"/>
    <property type="match status" value="2"/>
</dbReference>
<feature type="compositionally biased region" description="Polar residues" evidence="2">
    <location>
        <begin position="1597"/>
        <end position="1617"/>
    </location>
</feature>
<dbReference type="Proteomes" id="UP001596083">
    <property type="component" value="Unassembled WGS sequence"/>
</dbReference>
<sequence length="2065" mass="220966">MVLSVGGGMLSAEAATALSKLSLPGLEKTSPVPVSAVKGAPADGKRDDAAADALRSAPKVSWPEAGSEKVKAPGGADVQVLDRSAAERLGVDGVLLAVRGKPGAADGSAQVRLDYSDFAHAYGGDWASRLTLVQLPGCALESPGKDGCDKGTPLPTKNDTGAETLTADVPLDGKAGAGEEGAGEEGADSKPVTRAPRKARSVTGLSAAPGTVLLAATAAPAGGGGDFRATPLSPSGKWAAGGSAGGFAWTYELQTPEVPGGLEPDLDLGYSSQSLDGRTAATNNQANWVGDGWSLSENYVERRYKPCVDDMKDGNNKAKNGELCWGGENATLSLNGKSHVLVKDDKSGAWKFKDDDGTRVELLKDTGRGNGDDDGEHWRITTPDGVQYYFGYNRLPGWDSGRTETNSTWNVPVYGNHKGEPCHKDSFAGSSCNQAWRWNLDYVVDTNDNAMAYYYAAEANHYARNADLITGKGTPTAYARGGHLVRIEYGLRAGEAYKANGAAAKVEFTTAERCLADSSFDCAPSKMTMANARHWPDVPVDQNCKAGEDCKSKPAPTFWTTKRLTKVTTKVLQGDGYRTVDTWDLRHQFPDPGDGSTPALWLAGITRTGDTGDKPQALPEVTFNGQQLANRVDTTGDGIPPLVRYRVYGITTETGGTIGVTYSAPDCKPGDLPDETSNSRRCYPVYWTSPDAPGADHKPVKDWFHKYVVTQVLEHDNVGGAPAKQTDYSYLGGAAWARSEDEFTKPEHRTHSEFRGYAEVRTQVGNGSDGRRLDSRARYFRGLEGAQVADYEGGKTTDHPAFAGMTRAEISYDGDTVVESSARTPWLSDVTASHARPGLPALTARMTGVREETGRSPAKDGEGGWHRTRTERAFDDHGMVVSETDHGDIAKSGDETCTTTTYARNPAKNILGEVASRKTVAAACGAGGDLISEKRTYYDGSDTLGAAPAKGNATREDENDGKGTGFVTVVRTAYDPYGRPVSVTDAENRTVTTAYTPAAGAAPTRTVATNPLGHTLTTELDPGRGLPTAETDANGKRTDAVYDSLGRLVQVWEPGRDKGKYPDAPSASYTYAISRTAPPTISTTRLRGYGSAETSHAIYDGLLRERQSQEPSSTGTGRVITEKQYDSRGLEWKTYDSYYATGDPEPKLVAGDDTKVPAAVRTEFDGAGRPTASISLKYGDETKRVTTAYEGNRTTVVPPKGGTATTTVTDALGRTVEKVEYTNADRTTSQSVTYAYDRRGNLTEVTDAAGNVRSFGYDMRGRPVRSEDPDQGTVTTAYDALDRPVSTTDARGTTLSTGYDPLGRKVSLKQGDNLLADWTYDTVAKGELAQSRRVVDGNSYTQKITGYTDDYQPTGVEVTVPASEGALAGSYRWEYTYNNHTGLPTSVIQPAIGDLPAERVVTRYDRHDEEQGLTAGGRVLVNSTTYDPFGRALRTEYNSKNNRLYRSWAYDEHTGQLSRVTTDRSAAPQRVDDTHYSYDPAGNVTGIRTETGQDKEKQTDTQCFTTDALQRLTHAWTAKEGCTGAPSRSTVGGPSPYWLSYSYDALGNRTKEVRHDVTGVTGDTARDVTRTYHYAKPGGAKPHALTSVETRTGDGKPQTTDTFGYDPSGNTTARDTGGVQQKLTWDPEGELASVEEKDGTTTRYTYDADGERLLRKDASGTTLYLPGDNELRLAPDGKAKTGTRYYRLGGETVAARADGKVQFLFDDHHGTATTAIDGATQEILHRTMLPFGEERGGTATAASWPGERGFVGGTRDGTGLTQLGARAYDPKLGRFLSVDPMTDFGESQRMNAYAYANNNPVSFSDPDGLFFGKLWNKAKKTAKKAVKKVTKVAKKVVKTVKRVVKKTVRTVKKAARYVAKQAKKIIRKTISSTKKFVRKAVNYTKKAYRYVKKKTSYAVSSAKRYGKSVGKSIRSGTASAVSGIKKGASAVAKAATSYRTADILGKISTLAGAAAMVPTPFTPFLAAVSLGTGVASAAIHLKREGLGGENFQNAAVGLGLGLIGGGAGRLAGKAAARMGARGVRFIEGGLKAALPEKGAVGGYMRFKYDAMPVTVGASTTDWRQW</sequence>
<dbReference type="PANTHER" id="PTHR32305">
    <property type="match status" value="1"/>
</dbReference>
<keyword evidence="5" id="KW-1185">Reference proteome</keyword>
<evidence type="ECO:0000256" key="2">
    <source>
        <dbReference type="SAM" id="MobiDB-lite"/>
    </source>
</evidence>
<keyword evidence="1" id="KW-0677">Repeat</keyword>
<comment type="caution">
    <text evidence="4">The sequence shown here is derived from an EMBL/GenBank/DDBJ whole genome shotgun (WGS) entry which is preliminary data.</text>
</comment>
<dbReference type="Gene3D" id="2.180.10.10">
    <property type="entry name" value="RHS repeat-associated core"/>
    <property type="match status" value="2"/>
</dbReference>
<feature type="region of interest" description="Disordered" evidence="2">
    <location>
        <begin position="943"/>
        <end position="963"/>
    </location>
</feature>
<feature type="region of interest" description="Disordered" evidence="2">
    <location>
        <begin position="143"/>
        <end position="203"/>
    </location>
</feature>
<protein>
    <submittedName>
        <fullName evidence="4">RHS repeat domain-containing protein</fullName>
    </submittedName>
</protein>
<dbReference type="InterPro" id="IPR022385">
    <property type="entry name" value="Rhs_assc_core"/>
</dbReference>